<sequence length="273" mass="31741">KHAVPMFRASNGGNMSMAKRFPGLSIAENGGQMGYPGDNESQMIEQDPHLSEKQRETMLLNEIYMKSQQDPNFIQKLPPELLETLLSDNNVSNQQVSPEMNYFETPMSSFEAASNIQMPYTENPFVDQQQAEEMQQARFGGLHRAQRGWWNRKSPFDRQNKTYKVEERLANQNRRRKIRDYARQFDKDYDVSKKDYELFHLNKFKKEGLQDILGTDVQIDPTLLDEILMMNPKQASKAMMFPELNKFDLSADQIRNVRDAFQTYVEGVGPYST</sequence>
<dbReference type="EMBL" id="BARS01020934">
    <property type="protein sequence ID" value="GAG12728.1"/>
    <property type="molecule type" value="Genomic_DNA"/>
</dbReference>
<dbReference type="AlphaFoldDB" id="X0VJP3"/>
<feature type="non-terminal residue" evidence="1">
    <location>
        <position position="273"/>
    </location>
</feature>
<organism evidence="1">
    <name type="scientific">marine sediment metagenome</name>
    <dbReference type="NCBI Taxonomy" id="412755"/>
    <lineage>
        <taxon>unclassified sequences</taxon>
        <taxon>metagenomes</taxon>
        <taxon>ecological metagenomes</taxon>
    </lineage>
</organism>
<comment type="caution">
    <text evidence="1">The sequence shown here is derived from an EMBL/GenBank/DDBJ whole genome shotgun (WGS) entry which is preliminary data.</text>
</comment>
<protein>
    <submittedName>
        <fullName evidence="1">Uncharacterized protein</fullName>
    </submittedName>
</protein>
<gene>
    <name evidence="1" type="ORF">S01H1_33699</name>
</gene>
<name>X0VJP3_9ZZZZ</name>
<reference evidence="1" key="1">
    <citation type="journal article" date="2014" name="Front. Microbiol.">
        <title>High frequency of phylogenetically diverse reductive dehalogenase-homologous genes in deep subseafloor sedimentary metagenomes.</title>
        <authorList>
            <person name="Kawai M."/>
            <person name="Futagami T."/>
            <person name="Toyoda A."/>
            <person name="Takaki Y."/>
            <person name="Nishi S."/>
            <person name="Hori S."/>
            <person name="Arai W."/>
            <person name="Tsubouchi T."/>
            <person name="Morono Y."/>
            <person name="Uchiyama I."/>
            <person name="Ito T."/>
            <person name="Fujiyama A."/>
            <person name="Inagaki F."/>
            <person name="Takami H."/>
        </authorList>
    </citation>
    <scope>NUCLEOTIDE SEQUENCE</scope>
    <source>
        <strain evidence="1">Expedition CK06-06</strain>
    </source>
</reference>
<proteinExistence type="predicted"/>
<feature type="non-terminal residue" evidence="1">
    <location>
        <position position="1"/>
    </location>
</feature>
<evidence type="ECO:0000313" key="1">
    <source>
        <dbReference type="EMBL" id="GAG12728.1"/>
    </source>
</evidence>
<accession>X0VJP3</accession>